<dbReference type="PROSITE" id="PS00662">
    <property type="entry name" value="T2SP_E"/>
    <property type="match status" value="1"/>
</dbReference>
<dbReference type="Gene3D" id="3.40.50.300">
    <property type="entry name" value="P-loop containing nucleotide triphosphate hydrolases"/>
    <property type="match status" value="1"/>
</dbReference>
<dbReference type="GO" id="GO:0016887">
    <property type="term" value="F:ATP hydrolysis activity"/>
    <property type="evidence" value="ECO:0007669"/>
    <property type="project" value="TreeGrafter"/>
</dbReference>
<dbReference type="GO" id="GO:0005886">
    <property type="term" value="C:plasma membrane"/>
    <property type="evidence" value="ECO:0007669"/>
    <property type="project" value="TreeGrafter"/>
</dbReference>
<dbReference type="Gene3D" id="3.30.450.40">
    <property type="match status" value="1"/>
</dbReference>
<dbReference type="SUPFAM" id="SSF52540">
    <property type="entry name" value="P-loop containing nucleoside triphosphate hydrolases"/>
    <property type="match status" value="1"/>
</dbReference>
<evidence type="ECO:0000256" key="1">
    <source>
        <dbReference type="ARBA" id="ARBA00006611"/>
    </source>
</evidence>
<reference evidence="6 7" key="1">
    <citation type="submission" date="2020-08" db="EMBL/GenBank/DDBJ databases">
        <title>Bridging the membrane lipid divide: bacteria of the FCB group superphylum have the potential to synthesize archaeal ether lipids.</title>
        <authorList>
            <person name="Villanueva L."/>
            <person name="Von Meijenfeldt F.A.B."/>
            <person name="Westbye A.B."/>
            <person name="Yadav S."/>
            <person name="Hopmans E.C."/>
            <person name="Dutilh B.E."/>
            <person name="Sinninghe Damste J.S."/>
        </authorList>
    </citation>
    <scope>NUCLEOTIDE SEQUENCE [LARGE SCALE GENOMIC DNA]</scope>
    <source>
        <strain evidence="6">NIOZ-UU82</strain>
    </source>
</reference>
<dbReference type="CDD" id="cd01129">
    <property type="entry name" value="PulE-GspE-like"/>
    <property type="match status" value="1"/>
</dbReference>
<accession>A0A8J6N3R5</accession>
<dbReference type="PANTHER" id="PTHR30258:SF1">
    <property type="entry name" value="PROTEIN TRANSPORT PROTEIN HOFB HOMOLOG"/>
    <property type="match status" value="1"/>
</dbReference>
<dbReference type="Proteomes" id="UP000603545">
    <property type="component" value="Unassembled WGS sequence"/>
</dbReference>
<dbReference type="InterPro" id="IPR003593">
    <property type="entry name" value="AAA+_ATPase"/>
</dbReference>
<dbReference type="InterPro" id="IPR027417">
    <property type="entry name" value="P-loop_NTPase"/>
</dbReference>
<sequence length="769" mass="86729">MLNNTNVLDAKVANIRDLKFEVEYRTKLQNICNKMYAASNIDEILVDLKDEITGLFEAERLTVYVVDGKKRELVSRFKTGNEISEIRIPVSLNSIAGCSALKQKLINIKNVYDEKELCAIDPALKFDKSWDQKTGFKTNQVLVVPIIFKKYLLGAVQLINHSTGTLFAKRDEESVIELAKILGIALYNQKRIAKAKTNKFSYLIANQILAQKELDKAIVEARRRKEPVENILMSDLKITKNNIIKSFAKYYNVPHIEYNPKTPIPGDLLVGLKVPFMRKNLWVPLHVDKDGNIVVIVDNPYNLQKVDEIKGLFPGKKLVFSVALNKDILNYIKLFTQNAKELADMDDILRQLQDEAEEIDEAENAVSEENSAVVQLVNKIIIDAYSRGASDIHIEPYPGKENTRVRVRVDGACSLYQTIPYNYRNAVVSRIKIMSDLDIAERRKPQDGKIKFKKYGGADIELRVATVPTQGGLEDIVMRILAAGEPIPLDKMGFSKKNYENFVSVITAPYGIIFVCGPTGSGKTTTLHSALSYINKVETKIWTAEDPVEITQAGLRQVQVKPKIGFDFAAAMRAFLRADPDVIMVGEMRDKETTSIGIEASLTGHLVFSTLHTNSAPESITRLLDMGMDPFNFADAILCILAQRLIRTLCKDCKKKYHPSQKEYDELVREYGHEDFEKNVKIAYTDDLTLYKPVGCEACNNTGYKGRMGIHELLMGTDEEKRLIQSCAKMEEIRDHAIKDGMTTLKQDGIEKIFAGHCDLLQVRKVCIK</sequence>
<dbReference type="AlphaFoldDB" id="A0A8J6N3R5"/>
<dbReference type="InterPro" id="IPR003018">
    <property type="entry name" value="GAF"/>
</dbReference>
<keyword evidence="4" id="KW-0175">Coiled coil</keyword>
<organism evidence="6 7">
    <name type="scientific">Candidatus Desulfaltia bathyphila</name>
    <dbReference type="NCBI Taxonomy" id="2841697"/>
    <lineage>
        <taxon>Bacteria</taxon>
        <taxon>Pseudomonadati</taxon>
        <taxon>Thermodesulfobacteriota</taxon>
        <taxon>Desulfobacteria</taxon>
        <taxon>Desulfobacterales</taxon>
        <taxon>Desulfobacterales incertae sedis</taxon>
        <taxon>Candidatus Desulfaltia</taxon>
    </lineage>
</organism>
<evidence type="ECO:0000259" key="5">
    <source>
        <dbReference type="PROSITE" id="PS00662"/>
    </source>
</evidence>
<comment type="similarity">
    <text evidence="1">Belongs to the GSP E family.</text>
</comment>
<name>A0A8J6N3R5_9BACT</name>
<dbReference type="SUPFAM" id="SSF55781">
    <property type="entry name" value="GAF domain-like"/>
    <property type="match status" value="1"/>
</dbReference>
<evidence type="ECO:0000256" key="3">
    <source>
        <dbReference type="ARBA" id="ARBA00022840"/>
    </source>
</evidence>
<proteinExistence type="inferred from homology"/>
<dbReference type="GO" id="GO:0005524">
    <property type="term" value="F:ATP binding"/>
    <property type="evidence" value="ECO:0007669"/>
    <property type="project" value="UniProtKB-KW"/>
</dbReference>
<keyword evidence="2" id="KW-0547">Nucleotide-binding</keyword>
<feature type="domain" description="Bacterial type II secretion system protein E" evidence="5">
    <location>
        <begin position="576"/>
        <end position="590"/>
    </location>
</feature>
<evidence type="ECO:0000313" key="7">
    <source>
        <dbReference type="Proteomes" id="UP000603545"/>
    </source>
</evidence>
<dbReference type="Gene3D" id="3.30.450.90">
    <property type="match status" value="1"/>
</dbReference>
<evidence type="ECO:0000313" key="6">
    <source>
        <dbReference type="EMBL" id="MBC8199719.1"/>
    </source>
</evidence>
<dbReference type="SUPFAM" id="SSF160246">
    <property type="entry name" value="EspE N-terminal domain-like"/>
    <property type="match status" value="1"/>
</dbReference>
<keyword evidence="3" id="KW-0067">ATP-binding</keyword>
<gene>
    <name evidence="6" type="ORF">H8E80_06710</name>
</gene>
<dbReference type="SMART" id="SM00065">
    <property type="entry name" value="GAF"/>
    <property type="match status" value="1"/>
</dbReference>
<evidence type="ECO:0000256" key="4">
    <source>
        <dbReference type="SAM" id="Coils"/>
    </source>
</evidence>
<feature type="coiled-coil region" evidence="4">
    <location>
        <begin position="342"/>
        <end position="379"/>
    </location>
</feature>
<protein>
    <submittedName>
        <fullName evidence="6">GspE/PulE family protein</fullName>
    </submittedName>
</protein>
<evidence type="ECO:0000256" key="2">
    <source>
        <dbReference type="ARBA" id="ARBA00022741"/>
    </source>
</evidence>
<dbReference type="Pfam" id="PF00437">
    <property type="entry name" value="T2SSE"/>
    <property type="match status" value="1"/>
</dbReference>
<dbReference type="InterPro" id="IPR007831">
    <property type="entry name" value="T2SS_GspE_N"/>
</dbReference>
<comment type="caution">
    <text evidence="6">The sequence shown here is derived from an EMBL/GenBank/DDBJ whole genome shotgun (WGS) entry which is preliminary data.</text>
</comment>
<dbReference type="EMBL" id="JACNLL010000062">
    <property type="protein sequence ID" value="MBC8199719.1"/>
    <property type="molecule type" value="Genomic_DNA"/>
</dbReference>
<dbReference type="Pfam" id="PF05157">
    <property type="entry name" value="MshEN"/>
    <property type="match status" value="1"/>
</dbReference>
<dbReference type="SMART" id="SM00382">
    <property type="entry name" value="AAA"/>
    <property type="match status" value="1"/>
</dbReference>
<dbReference type="InterPro" id="IPR029016">
    <property type="entry name" value="GAF-like_dom_sf"/>
</dbReference>
<dbReference type="InterPro" id="IPR001482">
    <property type="entry name" value="T2SS/T4SS_dom"/>
</dbReference>
<dbReference type="InterPro" id="IPR037257">
    <property type="entry name" value="T2SS_E_N_sf"/>
</dbReference>
<dbReference type="Pfam" id="PF13492">
    <property type="entry name" value="GAF_3"/>
    <property type="match status" value="1"/>
</dbReference>
<dbReference type="Gene3D" id="3.30.300.160">
    <property type="entry name" value="Type II secretion system, protein E, N-terminal domain"/>
    <property type="match status" value="1"/>
</dbReference>
<dbReference type="PANTHER" id="PTHR30258">
    <property type="entry name" value="TYPE II SECRETION SYSTEM PROTEIN GSPE-RELATED"/>
    <property type="match status" value="1"/>
</dbReference>